<protein>
    <submittedName>
        <fullName evidence="1">Uncharacterized protein</fullName>
    </submittedName>
</protein>
<sequence>MWGWLWLLTGARNNSSRLTLWIVRSNSAKRFLRKRFRSFDRFWDKSFYIKNKVFYPIELNLYLFLERNSDMARK</sequence>
<gene>
    <name evidence="1" type="ORF">B1J93_21185</name>
</gene>
<accession>A0A1T1DGV6</accession>
<dbReference type="EMBL" id="MVIT01000078">
    <property type="protein sequence ID" value="OOV40072.1"/>
    <property type="molecule type" value="Genomic_DNA"/>
</dbReference>
<dbReference type="AlphaFoldDB" id="A0A1T1DGV6"/>
<evidence type="ECO:0000313" key="2">
    <source>
        <dbReference type="Proteomes" id="UP000191008"/>
    </source>
</evidence>
<organism evidence="1 2">
    <name type="scientific">Leptospira kirschneri serovar Pomona</name>
    <dbReference type="NCBI Taxonomy" id="561005"/>
    <lineage>
        <taxon>Bacteria</taxon>
        <taxon>Pseudomonadati</taxon>
        <taxon>Spirochaetota</taxon>
        <taxon>Spirochaetia</taxon>
        <taxon>Leptospirales</taxon>
        <taxon>Leptospiraceae</taxon>
        <taxon>Leptospira</taxon>
    </lineage>
</organism>
<name>A0A1T1DGV6_9LEPT</name>
<comment type="caution">
    <text evidence="1">The sequence shown here is derived from an EMBL/GenBank/DDBJ whole genome shotgun (WGS) entry which is preliminary data.</text>
</comment>
<reference evidence="1 2" key="1">
    <citation type="submission" date="2017-02" db="EMBL/GenBank/DDBJ databases">
        <title>Comparative genomic analysis of Brazilian Leptospira kirschneri strains of different serogroups.</title>
        <authorList>
            <person name="Moreno L.Z."/>
            <person name="Miraglia F."/>
            <person name="Kremer F.S."/>
            <person name="Eslabao M.R."/>
            <person name="Lilenbaum W."/>
            <person name="Dellagostin O.A."/>
            <person name="Moreno A.M."/>
        </authorList>
    </citation>
    <scope>NUCLEOTIDE SEQUENCE [LARGE SCALE GENOMIC DNA]</scope>
    <source>
        <strain evidence="1 2">M110/06</strain>
    </source>
</reference>
<evidence type="ECO:0000313" key="1">
    <source>
        <dbReference type="EMBL" id="OOV40072.1"/>
    </source>
</evidence>
<proteinExistence type="predicted"/>
<dbReference type="Proteomes" id="UP000191008">
    <property type="component" value="Unassembled WGS sequence"/>
</dbReference>